<evidence type="ECO:0000313" key="5">
    <source>
        <dbReference type="Proteomes" id="UP000828390"/>
    </source>
</evidence>
<evidence type="ECO:0000259" key="3">
    <source>
        <dbReference type="PROSITE" id="PS51390"/>
    </source>
</evidence>
<dbReference type="SMART" id="SM00215">
    <property type="entry name" value="VWC_out"/>
    <property type="match status" value="1"/>
</dbReference>
<feature type="domain" description="VWFC" evidence="2">
    <location>
        <begin position="60"/>
        <end position="136"/>
    </location>
</feature>
<organism evidence="4 5">
    <name type="scientific">Dreissena polymorpha</name>
    <name type="common">Zebra mussel</name>
    <name type="synonym">Mytilus polymorpha</name>
    <dbReference type="NCBI Taxonomy" id="45954"/>
    <lineage>
        <taxon>Eukaryota</taxon>
        <taxon>Metazoa</taxon>
        <taxon>Spiralia</taxon>
        <taxon>Lophotrochozoa</taxon>
        <taxon>Mollusca</taxon>
        <taxon>Bivalvia</taxon>
        <taxon>Autobranchia</taxon>
        <taxon>Heteroconchia</taxon>
        <taxon>Euheterodonta</taxon>
        <taxon>Imparidentia</taxon>
        <taxon>Neoheterodontei</taxon>
        <taxon>Myida</taxon>
        <taxon>Dreissenoidea</taxon>
        <taxon>Dreissenidae</taxon>
        <taxon>Dreissena</taxon>
    </lineage>
</organism>
<dbReference type="PROSITE" id="PS50184">
    <property type="entry name" value="VWFC_2"/>
    <property type="match status" value="2"/>
</dbReference>
<gene>
    <name evidence="4" type="ORF">DPMN_087613</name>
</gene>
<dbReference type="Gene3D" id="4.10.75.10">
    <property type="entry name" value="Elafin-like"/>
    <property type="match status" value="1"/>
</dbReference>
<dbReference type="GO" id="GO:0005576">
    <property type="term" value="C:extracellular region"/>
    <property type="evidence" value="ECO:0007669"/>
    <property type="project" value="InterPro"/>
</dbReference>
<dbReference type="InterPro" id="IPR052624">
    <property type="entry name" value="CRIM1"/>
</dbReference>
<dbReference type="OrthoDB" id="6041417at2759"/>
<accession>A0A9D4KTA1</accession>
<dbReference type="PROSITE" id="PS51390">
    <property type="entry name" value="WAP"/>
    <property type="match status" value="1"/>
</dbReference>
<dbReference type="PANTHER" id="PTHR46439:SF1">
    <property type="entry name" value="CYSTEINE-RICH MOTOR NEURON 1 PROTEIN"/>
    <property type="match status" value="1"/>
</dbReference>
<dbReference type="InterPro" id="IPR036645">
    <property type="entry name" value="Elafin-like_sf"/>
</dbReference>
<comment type="caution">
    <text evidence="4">The sequence shown here is derived from an EMBL/GenBank/DDBJ whole genome shotgun (WGS) entry which is preliminary data.</text>
</comment>
<dbReference type="Proteomes" id="UP000828390">
    <property type="component" value="Unassembled WGS sequence"/>
</dbReference>
<feature type="domain" description="VWFC" evidence="2">
    <location>
        <begin position="147"/>
        <end position="204"/>
    </location>
</feature>
<dbReference type="Gene3D" id="2.10.70.10">
    <property type="entry name" value="Complement Module, domain 1"/>
    <property type="match status" value="2"/>
</dbReference>
<dbReference type="SMART" id="SM00214">
    <property type="entry name" value="VWC"/>
    <property type="match status" value="2"/>
</dbReference>
<feature type="signal peptide" evidence="1">
    <location>
        <begin position="1"/>
        <end position="19"/>
    </location>
</feature>
<dbReference type="SUPFAM" id="SSF57603">
    <property type="entry name" value="FnI-like domain"/>
    <property type="match status" value="2"/>
</dbReference>
<dbReference type="AlphaFoldDB" id="A0A9D4KTA1"/>
<dbReference type="SUPFAM" id="SSF57256">
    <property type="entry name" value="Elafin-like"/>
    <property type="match status" value="1"/>
</dbReference>
<dbReference type="EMBL" id="JAIWYP010000003">
    <property type="protein sequence ID" value="KAH3845334.1"/>
    <property type="molecule type" value="Genomic_DNA"/>
</dbReference>
<feature type="domain" description="WAP" evidence="3">
    <location>
        <begin position="96"/>
        <end position="143"/>
    </location>
</feature>
<evidence type="ECO:0000313" key="4">
    <source>
        <dbReference type="EMBL" id="KAH3845334.1"/>
    </source>
</evidence>
<dbReference type="SMART" id="SM00217">
    <property type="entry name" value="WAP"/>
    <property type="match status" value="1"/>
</dbReference>
<evidence type="ECO:0000256" key="1">
    <source>
        <dbReference type="SAM" id="SignalP"/>
    </source>
</evidence>
<keyword evidence="1" id="KW-0732">Signal</keyword>
<keyword evidence="5" id="KW-1185">Reference proteome</keyword>
<sequence>MDTVHYFAFICCAICVVSAVENVKSVLPLDCALVLCAAPECDDSFIPPGECCPACKGSGKPCISNGRTYQDGESFTGDCNTCTCRNGIPLCTLIACQDKPGTCPKYPPGNFLPCVTLCDSDFDCPGQEKCCSTGCGRSCSVPDGSFAGCVVNGKKYKAGEELPTDPKDPCKRCTCTGGKETCDSIVCPACEGYRPPGACCNICGAKPPY</sequence>
<protein>
    <recommendedName>
        <fullName evidence="6">Kielin/chordin-like protein</fullName>
    </recommendedName>
</protein>
<dbReference type="InterPro" id="IPR008197">
    <property type="entry name" value="WAP_dom"/>
</dbReference>
<evidence type="ECO:0000259" key="2">
    <source>
        <dbReference type="PROSITE" id="PS50184"/>
    </source>
</evidence>
<feature type="chain" id="PRO_5038723702" description="Kielin/chordin-like protein" evidence="1">
    <location>
        <begin position="20"/>
        <end position="209"/>
    </location>
</feature>
<evidence type="ECO:0008006" key="6">
    <source>
        <dbReference type="Google" id="ProtNLM"/>
    </source>
</evidence>
<dbReference type="InterPro" id="IPR001007">
    <property type="entry name" value="VWF_dom"/>
</dbReference>
<reference evidence="4" key="1">
    <citation type="journal article" date="2019" name="bioRxiv">
        <title>The Genome of the Zebra Mussel, Dreissena polymorpha: A Resource for Invasive Species Research.</title>
        <authorList>
            <person name="McCartney M.A."/>
            <person name="Auch B."/>
            <person name="Kono T."/>
            <person name="Mallez S."/>
            <person name="Zhang Y."/>
            <person name="Obille A."/>
            <person name="Becker A."/>
            <person name="Abrahante J.E."/>
            <person name="Garbe J."/>
            <person name="Badalamenti J.P."/>
            <person name="Herman A."/>
            <person name="Mangelson H."/>
            <person name="Liachko I."/>
            <person name="Sullivan S."/>
            <person name="Sone E.D."/>
            <person name="Koren S."/>
            <person name="Silverstein K.A.T."/>
            <person name="Beckman K.B."/>
            <person name="Gohl D.M."/>
        </authorList>
    </citation>
    <scope>NUCLEOTIDE SEQUENCE</scope>
    <source>
        <strain evidence="4">Duluth1</strain>
        <tissue evidence="4">Whole animal</tissue>
    </source>
</reference>
<name>A0A9D4KTA1_DREPO</name>
<dbReference type="PANTHER" id="PTHR46439">
    <property type="entry name" value="CYSTEINE-RICH MOTOR NEURON 1 PROTEIN"/>
    <property type="match status" value="1"/>
</dbReference>
<dbReference type="GO" id="GO:0030414">
    <property type="term" value="F:peptidase inhibitor activity"/>
    <property type="evidence" value="ECO:0007669"/>
    <property type="project" value="InterPro"/>
</dbReference>
<reference evidence="4" key="2">
    <citation type="submission" date="2020-11" db="EMBL/GenBank/DDBJ databases">
        <authorList>
            <person name="McCartney M.A."/>
            <person name="Auch B."/>
            <person name="Kono T."/>
            <person name="Mallez S."/>
            <person name="Becker A."/>
            <person name="Gohl D.M."/>
            <person name="Silverstein K.A.T."/>
            <person name="Koren S."/>
            <person name="Bechman K.B."/>
            <person name="Herman A."/>
            <person name="Abrahante J.E."/>
            <person name="Garbe J."/>
        </authorList>
    </citation>
    <scope>NUCLEOTIDE SEQUENCE</scope>
    <source>
        <strain evidence="4">Duluth1</strain>
        <tissue evidence="4">Whole animal</tissue>
    </source>
</reference>
<proteinExistence type="predicted"/>
<dbReference type="GO" id="GO:0005886">
    <property type="term" value="C:plasma membrane"/>
    <property type="evidence" value="ECO:0007669"/>
    <property type="project" value="TreeGrafter"/>
</dbReference>
<dbReference type="Pfam" id="PF00095">
    <property type="entry name" value="WAP"/>
    <property type="match status" value="1"/>
</dbReference>
<dbReference type="PRINTS" id="PR00003">
    <property type="entry name" value="4DISULPHCORE"/>
</dbReference>